<sequence>MAKQGRGRRRANPVARALRKSGTPYGHRVERSKKEYRRTPKHGKRDKLDVVEDAVDIAGDVTGVTDDDIRDETAFTDAAADIAGDIGAIVVSTVLDALE</sequence>
<dbReference type="STRING" id="1798664.A3C93_03255"/>
<organism evidence="2 3">
    <name type="scientific">Candidatus Lloydbacteria bacterium RIFCSPHIGHO2_02_FULL_54_17</name>
    <dbReference type="NCBI Taxonomy" id="1798664"/>
    <lineage>
        <taxon>Bacteria</taxon>
        <taxon>Candidatus Lloydiibacteriota</taxon>
    </lineage>
</organism>
<feature type="region of interest" description="Disordered" evidence="1">
    <location>
        <begin position="1"/>
        <end position="45"/>
    </location>
</feature>
<evidence type="ECO:0000313" key="3">
    <source>
        <dbReference type="Proteomes" id="UP000178636"/>
    </source>
</evidence>
<dbReference type="AlphaFoldDB" id="A0A1G2DF91"/>
<dbReference type="Proteomes" id="UP000178636">
    <property type="component" value="Unassembled WGS sequence"/>
</dbReference>
<evidence type="ECO:0000313" key="2">
    <source>
        <dbReference type="EMBL" id="OGZ12092.1"/>
    </source>
</evidence>
<feature type="compositionally biased region" description="Basic residues" evidence="1">
    <location>
        <begin position="34"/>
        <end position="45"/>
    </location>
</feature>
<proteinExistence type="predicted"/>
<reference evidence="2 3" key="1">
    <citation type="journal article" date="2016" name="Nat. Commun.">
        <title>Thousands of microbial genomes shed light on interconnected biogeochemical processes in an aquifer system.</title>
        <authorList>
            <person name="Anantharaman K."/>
            <person name="Brown C.T."/>
            <person name="Hug L.A."/>
            <person name="Sharon I."/>
            <person name="Castelle C.J."/>
            <person name="Probst A.J."/>
            <person name="Thomas B.C."/>
            <person name="Singh A."/>
            <person name="Wilkins M.J."/>
            <person name="Karaoz U."/>
            <person name="Brodie E.L."/>
            <person name="Williams K.H."/>
            <person name="Hubbard S.S."/>
            <person name="Banfield J.F."/>
        </authorList>
    </citation>
    <scope>NUCLEOTIDE SEQUENCE [LARGE SCALE GENOMIC DNA]</scope>
</reference>
<name>A0A1G2DF91_9BACT</name>
<gene>
    <name evidence="2" type="ORF">A3C93_03255</name>
</gene>
<evidence type="ECO:0000256" key="1">
    <source>
        <dbReference type="SAM" id="MobiDB-lite"/>
    </source>
</evidence>
<protein>
    <submittedName>
        <fullName evidence="2">Uncharacterized protein</fullName>
    </submittedName>
</protein>
<accession>A0A1G2DF91</accession>
<dbReference type="EMBL" id="MHLO01000024">
    <property type="protein sequence ID" value="OGZ12092.1"/>
    <property type="molecule type" value="Genomic_DNA"/>
</dbReference>
<comment type="caution">
    <text evidence="2">The sequence shown here is derived from an EMBL/GenBank/DDBJ whole genome shotgun (WGS) entry which is preliminary data.</text>
</comment>
<feature type="compositionally biased region" description="Basic residues" evidence="1">
    <location>
        <begin position="1"/>
        <end position="11"/>
    </location>
</feature>